<evidence type="ECO:0000256" key="1">
    <source>
        <dbReference type="SAM" id="MobiDB-lite"/>
    </source>
</evidence>
<reference evidence="3" key="2">
    <citation type="submission" date="2022-01" db="EMBL/GenBank/DDBJ databases">
        <authorList>
            <person name="Yamashiro T."/>
            <person name="Shiraishi A."/>
            <person name="Satake H."/>
            <person name="Nakayama K."/>
        </authorList>
    </citation>
    <scope>NUCLEOTIDE SEQUENCE</scope>
</reference>
<organism evidence="3 4">
    <name type="scientific">Tanacetum coccineum</name>
    <dbReference type="NCBI Taxonomy" id="301880"/>
    <lineage>
        <taxon>Eukaryota</taxon>
        <taxon>Viridiplantae</taxon>
        <taxon>Streptophyta</taxon>
        <taxon>Embryophyta</taxon>
        <taxon>Tracheophyta</taxon>
        <taxon>Spermatophyta</taxon>
        <taxon>Magnoliopsida</taxon>
        <taxon>eudicotyledons</taxon>
        <taxon>Gunneridae</taxon>
        <taxon>Pentapetalae</taxon>
        <taxon>asterids</taxon>
        <taxon>campanulids</taxon>
        <taxon>Asterales</taxon>
        <taxon>Asteraceae</taxon>
        <taxon>Asteroideae</taxon>
        <taxon>Anthemideae</taxon>
        <taxon>Anthemidinae</taxon>
        <taxon>Tanacetum</taxon>
    </lineage>
</organism>
<dbReference type="EMBL" id="BQNB010011816">
    <property type="protein sequence ID" value="GJS95531.1"/>
    <property type="molecule type" value="Genomic_DNA"/>
</dbReference>
<evidence type="ECO:0000259" key="2">
    <source>
        <dbReference type="Pfam" id="PF25597"/>
    </source>
</evidence>
<dbReference type="InterPro" id="IPR057670">
    <property type="entry name" value="SH3_retrovirus"/>
</dbReference>
<dbReference type="PANTHER" id="PTHR42648">
    <property type="entry name" value="TRANSPOSASE, PUTATIVE-RELATED"/>
    <property type="match status" value="1"/>
</dbReference>
<dbReference type="SUPFAM" id="SSF53098">
    <property type="entry name" value="Ribonuclease H-like"/>
    <property type="match status" value="1"/>
</dbReference>
<dbReference type="Pfam" id="PF25597">
    <property type="entry name" value="SH3_retrovirus"/>
    <property type="match status" value="1"/>
</dbReference>
<gene>
    <name evidence="3" type="ORF">Tco_0802499</name>
</gene>
<feature type="region of interest" description="Disordered" evidence="1">
    <location>
        <begin position="124"/>
        <end position="159"/>
    </location>
</feature>
<reference evidence="3" key="1">
    <citation type="journal article" date="2022" name="Int. J. Mol. Sci.">
        <title>Draft Genome of Tanacetum Coccineum: Genomic Comparison of Closely Related Tanacetum-Family Plants.</title>
        <authorList>
            <person name="Yamashiro T."/>
            <person name="Shiraishi A."/>
            <person name="Nakayama K."/>
            <person name="Satake H."/>
        </authorList>
    </citation>
    <scope>NUCLEOTIDE SEQUENCE</scope>
</reference>
<feature type="compositionally biased region" description="Polar residues" evidence="1">
    <location>
        <begin position="142"/>
        <end position="159"/>
    </location>
</feature>
<proteinExistence type="predicted"/>
<dbReference type="InterPro" id="IPR012337">
    <property type="entry name" value="RNaseH-like_sf"/>
</dbReference>
<feature type="domain" description="Retroviral polymerase SH3-like" evidence="2">
    <location>
        <begin position="317"/>
        <end position="357"/>
    </location>
</feature>
<dbReference type="InterPro" id="IPR036397">
    <property type="entry name" value="RNaseH_sf"/>
</dbReference>
<accession>A0ABQ5A1H2</accession>
<dbReference type="Proteomes" id="UP001151760">
    <property type="component" value="Unassembled WGS sequence"/>
</dbReference>
<comment type="caution">
    <text evidence="3">The sequence shown here is derived from an EMBL/GenBank/DDBJ whole genome shotgun (WGS) entry which is preliminary data.</text>
</comment>
<dbReference type="InterPro" id="IPR039537">
    <property type="entry name" value="Retrotran_Ty1/copia-like"/>
</dbReference>
<sequence length="357" mass="40249">MSPFTGVSSSTEASGSKPSLNANSELICATCHECMFDVIHGLCVSDYLNDVNSRVKSKYVKSRNAKSKKKNLWKHTGKVNTNVRYRWKPTRRIFTIDGNTCHLTRIISNQVVPPRKSISTTLVKQTQTSSNKSRKLKDIKNVGSSSQSKTIGSKISNHSEPMQNWGSNVSTALSSSRVNFRLYKLYSSTWTQLAKQGLVRGLPKLKFEKDRLCSACSLGKSKKSSYKPKADDIIQAKLYLLHMDLCGPMRVKSINGKKYILVIIDNYSRFTWVKAEAVSTSCYTQNCSLIRLRYNKTPYELMHEKKPNLSLLHVFGSLCYPINDSEDLGKLKPKADIGIFVGYAPTKKAFQIYNKRT</sequence>
<keyword evidence="4" id="KW-1185">Reference proteome</keyword>
<protein>
    <submittedName>
        <fullName evidence="3">Retrovirus-related pol polyprotein from transposon TNT 1-94</fullName>
    </submittedName>
</protein>
<dbReference type="Gene3D" id="3.30.420.10">
    <property type="entry name" value="Ribonuclease H-like superfamily/Ribonuclease H"/>
    <property type="match status" value="1"/>
</dbReference>
<dbReference type="PANTHER" id="PTHR42648:SF32">
    <property type="entry name" value="RIBONUCLEASE H-LIKE DOMAIN, GAG-PRE-INTEGRASE DOMAIN PROTEIN-RELATED"/>
    <property type="match status" value="1"/>
</dbReference>
<name>A0ABQ5A1H2_9ASTR</name>
<evidence type="ECO:0000313" key="3">
    <source>
        <dbReference type="EMBL" id="GJS95531.1"/>
    </source>
</evidence>
<evidence type="ECO:0000313" key="4">
    <source>
        <dbReference type="Proteomes" id="UP001151760"/>
    </source>
</evidence>